<reference evidence="3 4" key="1">
    <citation type="submission" date="2020-04" db="EMBL/GenBank/DDBJ databases">
        <title>Ferrimonas sp. S7 isolated from sea water.</title>
        <authorList>
            <person name="Bae S.S."/>
            <person name="Baek K."/>
        </authorList>
    </citation>
    <scope>NUCLEOTIDE SEQUENCE [LARGE SCALE GENOMIC DNA]</scope>
    <source>
        <strain evidence="3 4">S7</strain>
    </source>
</reference>
<dbReference type="KEGG" id="fes:HER31_04785"/>
<protein>
    <submittedName>
        <fullName evidence="3">Cobalamin-binding protein</fullName>
    </submittedName>
</protein>
<dbReference type="InterPro" id="IPR002491">
    <property type="entry name" value="ABC_transptr_periplasmic_BD"/>
</dbReference>
<dbReference type="Proteomes" id="UP000501602">
    <property type="component" value="Chromosome"/>
</dbReference>
<proteinExistence type="predicted"/>
<name>A0A6H1UI78_9GAMM</name>
<dbReference type="EMBL" id="CP051180">
    <property type="protein sequence ID" value="QIZ78815.1"/>
    <property type="molecule type" value="Genomic_DNA"/>
</dbReference>
<dbReference type="InterPro" id="IPR050902">
    <property type="entry name" value="ABC_Transporter_SBP"/>
</dbReference>
<dbReference type="NCBIfam" id="NF038402">
    <property type="entry name" value="TroA_like"/>
    <property type="match status" value="1"/>
</dbReference>
<evidence type="ECO:0000256" key="1">
    <source>
        <dbReference type="ARBA" id="ARBA00022729"/>
    </source>
</evidence>
<dbReference type="AlphaFoldDB" id="A0A6H1UI78"/>
<dbReference type="InterPro" id="IPR054828">
    <property type="entry name" value="Vit_B12_bind_prot"/>
</dbReference>
<keyword evidence="1" id="KW-0732">Signal</keyword>
<keyword evidence="4" id="KW-1185">Reference proteome</keyword>
<gene>
    <name evidence="3" type="ORF">HER31_04785</name>
</gene>
<accession>A0A6H1UI78</accession>
<dbReference type="PANTHER" id="PTHR30535:SF34">
    <property type="entry name" value="MOLYBDATE-BINDING PROTEIN MOLA"/>
    <property type="match status" value="1"/>
</dbReference>
<evidence type="ECO:0000313" key="3">
    <source>
        <dbReference type="EMBL" id="QIZ78815.1"/>
    </source>
</evidence>
<dbReference type="PROSITE" id="PS50983">
    <property type="entry name" value="FE_B12_PBP"/>
    <property type="match status" value="1"/>
</dbReference>
<dbReference type="PANTHER" id="PTHR30535">
    <property type="entry name" value="VITAMIN B12-BINDING PROTEIN"/>
    <property type="match status" value="1"/>
</dbReference>
<dbReference type="Pfam" id="PF01497">
    <property type="entry name" value="Peripla_BP_2"/>
    <property type="match status" value="1"/>
</dbReference>
<sequence length="276" mass="30165">MCIALSALAEATVEAKPTIVALSPQSVEILFKVGAGEQIIGTVDYADYPQAAQLIPRLGRYDQLDMETLMLLQPQLLVFAQQDTSAEIRQQLETLGVPIIDTSVSTIDQVADQMALLGAKTGHSAQGAKVAAEFRQQLAQLRQQYQGKAPLSVFYQVWPEPLTTTSDGWMNQILTDCGGHNVFADAHSDYPQVSMEQVLVKSPQVILKPKYEGATNQERVSWTLWPELPAVANGQVITLDGDVVHRTGPRVVDGMKQICQVMDDARNAYAAMDNTP</sequence>
<dbReference type="GO" id="GO:0071281">
    <property type="term" value="P:cellular response to iron ion"/>
    <property type="evidence" value="ECO:0007669"/>
    <property type="project" value="TreeGrafter"/>
</dbReference>
<feature type="domain" description="Fe/B12 periplasmic-binding" evidence="2">
    <location>
        <begin position="18"/>
        <end position="266"/>
    </location>
</feature>
<organism evidence="3 4">
    <name type="scientific">Ferrimonas lipolytica</name>
    <dbReference type="NCBI Taxonomy" id="2724191"/>
    <lineage>
        <taxon>Bacteria</taxon>
        <taxon>Pseudomonadati</taxon>
        <taxon>Pseudomonadota</taxon>
        <taxon>Gammaproteobacteria</taxon>
        <taxon>Alteromonadales</taxon>
        <taxon>Ferrimonadaceae</taxon>
        <taxon>Ferrimonas</taxon>
    </lineage>
</organism>
<evidence type="ECO:0000259" key="2">
    <source>
        <dbReference type="PROSITE" id="PS50983"/>
    </source>
</evidence>
<dbReference type="Gene3D" id="3.40.50.1980">
    <property type="entry name" value="Nitrogenase molybdenum iron protein domain"/>
    <property type="match status" value="2"/>
</dbReference>
<evidence type="ECO:0000313" key="4">
    <source>
        <dbReference type="Proteomes" id="UP000501602"/>
    </source>
</evidence>
<dbReference type="SUPFAM" id="SSF53807">
    <property type="entry name" value="Helical backbone' metal receptor"/>
    <property type="match status" value="1"/>
</dbReference>
<dbReference type="CDD" id="cd01144">
    <property type="entry name" value="BtuF"/>
    <property type="match status" value="1"/>
</dbReference>